<dbReference type="Proteomes" id="UP000597762">
    <property type="component" value="Unassembled WGS sequence"/>
</dbReference>
<keyword evidence="2" id="KW-1185">Reference proteome</keyword>
<dbReference type="EMBL" id="CAHIKZ030004677">
    <property type="protein sequence ID" value="CAE1313794.1"/>
    <property type="molecule type" value="Genomic_DNA"/>
</dbReference>
<gene>
    <name evidence="1" type="ORF">SPHA_64866</name>
</gene>
<proteinExistence type="predicted"/>
<evidence type="ECO:0000313" key="2">
    <source>
        <dbReference type="Proteomes" id="UP000597762"/>
    </source>
</evidence>
<reference evidence="1" key="1">
    <citation type="submission" date="2021-01" db="EMBL/GenBank/DDBJ databases">
        <authorList>
            <person name="Li R."/>
            <person name="Bekaert M."/>
        </authorList>
    </citation>
    <scope>NUCLEOTIDE SEQUENCE</scope>
    <source>
        <strain evidence="1">Farmed</strain>
    </source>
</reference>
<accession>A0A812E0B9</accession>
<organism evidence="1 2">
    <name type="scientific">Acanthosepion pharaonis</name>
    <name type="common">Pharaoh cuttlefish</name>
    <name type="synonym">Sepia pharaonis</name>
    <dbReference type="NCBI Taxonomy" id="158019"/>
    <lineage>
        <taxon>Eukaryota</taxon>
        <taxon>Metazoa</taxon>
        <taxon>Spiralia</taxon>
        <taxon>Lophotrochozoa</taxon>
        <taxon>Mollusca</taxon>
        <taxon>Cephalopoda</taxon>
        <taxon>Coleoidea</taxon>
        <taxon>Decapodiformes</taxon>
        <taxon>Sepiida</taxon>
        <taxon>Sepiina</taxon>
        <taxon>Sepiidae</taxon>
        <taxon>Acanthosepion</taxon>
    </lineage>
</organism>
<evidence type="ECO:0000313" key="1">
    <source>
        <dbReference type="EMBL" id="CAE1313794.1"/>
    </source>
</evidence>
<protein>
    <submittedName>
        <fullName evidence="1">Uncharacterized protein</fullName>
    </submittedName>
</protein>
<sequence>MRSGLADDIQQIDDARKTAVIDRELSRLGNDIACLQETRLADSDIPRSRHWYQLDLVITRREDLRIVLHTGSFHSADCDTDHSLVGCKVRLTAKRIDCSKTKGLPLINSCRANDPGSSRRFQTTFSAKVDTSSFSATDIDSRWHHLCDAIYTSALTAFVKKDRRNAGWYEAHWDEMKPVSEAKRQALLAYKHNPCVNTRDALRVARSRAQQTARGCANNYWLNLCSTIQTSADSGNARGMYTGIKTATGITPITTAPLKSKTGEVITDRGKQLERWVEHYLELYETQNMVTDAALDALPSLPVMEELDAPSSAEEHGKAIDCLSCGRAPGRDGIPSEFLKSGKPALLNNSTRSCTCTGRRTTPSETCEMPTLSPSASSGKSLPASSCHACRVSPPEKNTSRTHSIAMADGLEVTVYKRIHYFTGCLYDKQSSRSSSLYTSPSLFPYCLSLIPDISLNHPSELLNYVCTFIITSPVI</sequence>
<name>A0A812E0B9_ACAPH</name>
<dbReference type="OrthoDB" id="10062692at2759"/>
<comment type="caution">
    <text evidence="1">The sequence shown here is derived from an EMBL/GenBank/DDBJ whole genome shotgun (WGS) entry which is preliminary data.</text>
</comment>
<dbReference type="AlphaFoldDB" id="A0A812E0B9"/>